<gene>
    <name evidence="1" type="ORF">VVD49_05710</name>
</gene>
<organism evidence="1 2">
    <name type="scientific">Uliginosibacterium silvisoli</name>
    <dbReference type="NCBI Taxonomy" id="3114758"/>
    <lineage>
        <taxon>Bacteria</taxon>
        <taxon>Pseudomonadati</taxon>
        <taxon>Pseudomonadota</taxon>
        <taxon>Betaproteobacteria</taxon>
        <taxon>Rhodocyclales</taxon>
        <taxon>Zoogloeaceae</taxon>
        <taxon>Uliginosibacterium</taxon>
    </lineage>
</organism>
<dbReference type="RefSeq" id="WP_327598169.1">
    <property type="nucleotide sequence ID" value="NZ_JAYXHS010000001.1"/>
</dbReference>
<protein>
    <submittedName>
        <fullName evidence="1">Uncharacterized protein</fullName>
    </submittedName>
</protein>
<name>A0ABU6JZV4_9RHOO</name>
<sequence length="107" mass="11873">MSKFTDFIDGIADASGKLAKDELKTLIATAKKDKSDFVRLQAENFERWTNMLADGDLTPKGYKLLVRKMEVLTQLEVIKLKVEAKASAQRLATGLQDIVISALFALI</sequence>
<evidence type="ECO:0000313" key="1">
    <source>
        <dbReference type="EMBL" id="MEC5385209.1"/>
    </source>
</evidence>
<dbReference type="EMBL" id="JAYXHS010000001">
    <property type="protein sequence ID" value="MEC5385209.1"/>
    <property type="molecule type" value="Genomic_DNA"/>
</dbReference>
<evidence type="ECO:0000313" key="2">
    <source>
        <dbReference type="Proteomes" id="UP001331561"/>
    </source>
</evidence>
<comment type="caution">
    <text evidence="1">The sequence shown here is derived from an EMBL/GenBank/DDBJ whole genome shotgun (WGS) entry which is preliminary data.</text>
</comment>
<dbReference type="Proteomes" id="UP001331561">
    <property type="component" value="Unassembled WGS sequence"/>
</dbReference>
<accession>A0ABU6JZV4</accession>
<keyword evidence="2" id="KW-1185">Reference proteome</keyword>
<reference evidence="1 2" key="1">
    <citation type="submission" date="2024-01" db="EMBL/GenBank/DDBJ databases">
        <title>Uliginosibacterium soil sp. nov.</title>
        <authorList>
            <person name="Lv Y."/>
        </authorList>
    </citation>
    <scope>NUCLEOTIDE SEQUENCE [LARGE SCALE GENOMIC DNA]</scope>
    <source>
        <strain evidence="1 2">H3</strain>
    </source>
</reference>
<proteinExistence type="predicted"/>